<evidence type="ECO:0000256" key="4">
    <source>
        <dbReference type="SAM" id="Coils"/>
    </source>
</evidence>
<dbReference type="GO" id="GO:0007165">
    <property type="term" value="P:signal transduction"/>
    <property type="evidence" value="ECO:0007669"/>
    <property type="project" value="InterPro"/>
</dbReference>
<dbReference type="InterPro" id="IPR001452">
    <property type="entry name" value="SH3_domain"/>
</dbReference>
<dbReference type="InterPro" id="IPR047234">
    <property type="entry name" value="GRAF_fam"/>
</dbReference>
<feature type="region of interest" description="Disordered" evidence="5">
    <location>
        <begin position="578"/>
        <end position="610"/>
    </location>
</feature>
<protein>
    <submittedName>
        <fullName evidence="10">Rho GTPase-activating protein 26</fullName>
    </submittedName>
</protein>
<feature type="domain" description="SH3" evidence="6">
    <location>
        <begin position="780"/>
        <end position="840"/>
    </location>
</feature>
<dbReference type="Gene3D" id="2.30.29.30">
    <property type="entry name" value="Pleckstrin-homology domain (PH domain)/Phosphotyrosine-binding domain (PTB)"/>
    <property type="match status" value="1"/>
</dbReference>
<dbReference type="PROSITE" id="PS50003">
    <property type="entry name" value="PH_DOMAIN"/>
    <property type="match status" value="1"/>
</dbReference>
<dbReference type="SMART" id="SM00324">
    <property type="entry name" value="RhoGAP"/>
    <property type="match status" value="1"/>
</dbReference>
<dbReference type="Gene3D" id="1.10.555.10">
    <property type="entry name" value="Rho GTPase activation protein"/>
    <property type="match status" value="1"/>
</dbReference>
<keyword evidence="2" id="KW-0343">GTPase activation</keyword>
<dbReference type="SUPFAM" id="SSF103657">
    <property type="entry name" value="BAR/IMD domain-like"/>
    <property type="match status" value="1"/>
</dbReference>
<name>A0AAJ6QMW1_9ACAR</name>
<sequence length="840" mass="94126">MVLLPLEFRDCLTDSPQFRENLACHEKELETTAQSMKSILKEIKELLNAAKNLSRAQRNLAKAFSEFKFETIGTSQTDDEIVISNSLKEFSRLLNTVEDERDRMLENAHTLIEPIETFRKERIGEAKEKKKRFEKDTAKYCSALEKSLGQSSKKSELKETDLEVVTAQANFFRTSLEYILHLQRVQEGKKTEFVETILRFMYGWLTFYHQGHEVANDFTPFNTDLQKKLQKTRESLEITNTKAELLMRKMLTEKPDPGSLNRMYTREGYLYLLEKKHLGSVWTKHFCQYRKEDRKFTMIPYSQNGNQKLTNCETIHLAECVRRMSETIDRRYCFDVTPRDKSPGTVFTFQALNAEDYKLWLAAMDGKDPRPPPLAPGMASQNANILINEEGLCFVKLCIDAIEKRGLEDQGLYRTAGVASKVQKLLQLAFDQKQVSQVNLMDANEWEVKTIASSLKNYLRHLPEPLMTFRLHQEFIKAAKLENAQERINRVEKLVQELPQENYRMLRILIEHLVKVSDNKTTNLMSISNLGVCFGPTLLRPEEETVAAIMDIKFCNVIVEILIENFSVIFSKPAVSPAVSNNSGGASGNIYEGSRQEVSRAAPPAAHQSPQVSTMNAISAQTGSPHRCSLRTPQTSISDLQMPTIYYPQGSPGGGSPQHIQQMQEGIYGYDALRSYTAVPVGVNAAMSVAAVNGVPQSAAPQAPSRHQYVSHACSYPLASQWSRDSAQGTGGGQTYHGSPNVPNYSATSQPTLTSSHGSVGSVSASPSGTGPSPGAVKAPSGCRVRTLYACVGENEQELSFEPNQIITDVRPSRETGWLEGVLNGKRGLIPENYIQYLNN</sequence>
<keyword evidence="9" id="KW-1185">Reference proteome</keyword>
<dbReference type="InterPro" id="IPR001849">
    <property type="entry name" value="PH_domain"/>
</dbReference>
<dbReference type="PANTHER" id="PTHR12552:SF1">
    <property type="entry name" value="RHO GTPASE-ACTIVATING PROTEIN GRAF"/>
    <property type="match status" value="1"/>
</dbReference>
<evidence type="ECO:0000259" key="7">
    <source>
        <dbReference type="PROSITE" id="PS50003"/>
    </source>
</evidence>
<dbReference type="PROSITE" id="PS50002">
    <property type="entry name" value="SH3"/>
    <property type="match status" value="1"/>
</dbReference>
<dbReference type="Gene3D" id="2.30.30.40">
    <property type="entry name" value="SH3 Domains"/>
    <property type="match status" value="1"/>
</dbReference>
<dbReference type="InterPro" id="IPR000198">
    <property type="entry name" value="RhoGAP_dom"/>
</dbReference>
<accession>A0AAJ6QMW1</accession>
<dbReference type="InterPro" id="IPR036028">
    <property type="entry name" value="SH3-like_dom_sf"/>
</dbReference>
<dbReference type="Pfam" id="PF16746">
    <property type="entry name" value="BAR_3"/>
    <property type="match status" value="1"/>
</dbReference>
<evidence type="ECO:0000259" key="6">
    <source>
        <dbReference type="PROSITE" id="PS50002"/>
    </source>
</evidence>
<dbReference type="CDD" id="cd01249">
    <property type="entry name" value="BAR-PH_GRAF_family"/>
    <property type="match status" value="1"/>
</dbReference>
<dbReference type="SUPFAM" id="SSF50729">
    <property type="entry name" value="PH domain-like"/>
    <property type="match status" value="1"/>
</dbReference>
<dbReference type="InterPro" id="IPR027267">
    <property type="entry name" value="AH/BAR_dom_sf"/>
</dbReference>
<proteinExistence type="predicted"/>
<dbReference type="CDD" id="cd11882">
    <property type="entry name" value="SH3_GRAF-like"/>
    <property type="match status" value="1"/>
</dbReference>
<dbReference type="PROSITE" id="PS50238">
    <property type="entry name" value="RHOGAP"/>
    <property type="match status" value="1"/>
</dbReference>
<dbReference type="CDD" id="cd07602">
    <property type="entry name" value="BAR_RhoGAP_OPHN1-like"/>
    <property type="match status" value="1"/>
</dbReference>
<dbReference type="GO" id="GO:0005737">
    <property type="term" value="C:cytoplasm"/>
    <property type="evidence" value="ECO:0007669"/>
    <property type="project" value="InterPro"/>
</dbReference>
<evidence type="ECO:0000313" key="9">
    <source>
        <dbReference type="Proteomes" id="UP000694867"/>
    </source>
</evidence>
<dbReference type="FunFam" id="1.20.1270.60:FF:000001">
    <property type="entry name" value="Rho GTPase-activating protein 26"/>
    <property type="match status" value="1"/>
</dbReference>
<evidence type="ECO:0000259" key="8">
    <source>
        <dbReference type="PROSITE" id="PS50238"/>
    </source>
</evidence>
<feature type="domain" description="PH" evidence="7">
    <location>
        <begin position="263"/>
        <end position="369"/>
    </location>
</feature>
<dbReference type="InterPro" id="IPR011993">
    <property type="entry name" value="PH-like_dom_sf"/>
</dbReference>
<dbReference type="CTD" id="32522"/>
<dbReference type="GeneID" id="100898962"/>
<feature type="domain" description="Rho-GAP" evidence="8">
    <location>
        <begin position="372"/>
        <end position="570"/>
    </location>
</feature>
<dbReference type="SMART" id="SM00326">
    <property type="entry name" value="SH3"/>
    <property type="match status" value="1"/>
</dbReference>
<gene>
    <name evidence="10" type="primary">LOC100898962</name>
</gene>
<reference evidence="10" key="1">
    <citation type="submission" date="2025-08" db="UniProtKB">
        <authorList>
            <consortium name="RefSeq"/>
        </authorList>
    </citation>
    <scope>IDENTIFICATION</scope>
</reference>
<evidence type="ECO:0000256" key="3">
    <source>
        <dbReference type="PROSITE-ProRule" id="PRU00192"/>
    </source>
</evidence>
<dbReference type="SMART" id="SM00233">
    <property type="entry name" value="PH"/>
    <property type="match status" value="1"/>
</dbReference>
<organism evidence="9 10">
    <name type="scientific">Galendromus occidentalis</name>
    <name type="common">western predatory mite</name>
    <dbReference type="NCBI Taxonomy" id="34638"/>
    <lineage>
        <taxon>Eukaryota</taxon>
        <taxon>Metazoa</taxon>
        <taxon>Ecdysozoa</taxon>
        <taxon>Arthropoda</taxon>
        <taxon>Chelicerata</taxon>
        <taxon>Arachnida</taxon>
        <taxon>Acari</taxon>
        <taxon>Parasitiformes</taxon>
        <taxon>Mesostigmata</taxon>
        <taxon>Gamasina</taxon>
        <taxon>Phytoseioidea</taxon>
        <taxon>Phytoseiidae</taxon>
        <taxon>Typhlodrominae</taxon>
        <taxon>Galendromus</taxon>
    </lineage>
</organism>
<feature type="compositionally biased region" description="Low complexity" evidence="5">
    <location>
        <begin position="754"/>
        <end position="777"/>
    </location>
</feature>
<dbReference type="KEGG" id="goe:100898962"/>
<evidence type="ECO:0000256" key="2">
    <source>
        <dbReference type="ARBA" id="ARBA00022468"/>
    </source>
</evidence>
<dbReference type="InterPro" id="IPR008936">
    <property type="entry name" value="Rho_GTPase_activation_prot"/>
</dbReference>
<dbReference type="PANTHER" id="PTHR12552">
    <property type="entry name" value="OLIGOPHRENIN 1"/>
    <property type="match status" value="1"/>
</dbReference>
<dbReference type="AlphaFoldDB" id="A0AAJ6QMW1"/>
<feature type="region of interest" description="Disordered" evidence="5">
    <location>
        <begin position="724"/>
        <end position="780"/>
    </location>
</feature>
<dbReference type="Pfam" id="PF14604">
    <property type="entry name" value="SH3_9"/>
    <property type="match status" value="1"/>
</dbReference>
<dbReference type="SUPFAM" id="SSF50044">
    <property type="entry name" value="SH3-domain"/>
    <property type="match status" value="1"/>
</dbReference>
<evidence type="ECO:0000256" key="1">
    <source>
        <dbReference type="ARBA" id="ARBA00022443"/>
    </source>
</evidence>
<dbReference type="Pfam" id="PF00620">
    <property type="entry name" value="RhoGAP"/>
    <property type="match status" value="1"/>
</dbReference>
<dbReference type="FunFam" id="1.10.555.10:FF:000006">
    <property type="entry name" value="Rho GTPase activating protein 26"/>
    <property type="match status" value="1"/>
</dbReference>
<keyword evidence="4" id="KW-0175">Coiled coil</keyword>
<dbReference type="Proteomes" id="UP000694867">
    <property type="component" value="Unplaced"/>
</dbReference>
<dbReference type="SUPFAM" id="SSF48350">
    <property type="entry name" value="GTPase activation domain, GAP"/>
    <property type="match status" value="1"/>
</dbReference>
<evidence type="ECO:0000313" key="10">
    <source>
        <dbReference type="RefSeq" id="XP_003738003.1"/>
    </source>
</evidence>
<dbReference type="Gene3D" id="1.20.1270.60">
    <property type="entry name" value="Arfaptin homology (AH) domain/BAR domain"/>
    <property type="match status" value="1"/>
</dbReference>
<dbReference type="RefSeq" id="XP_003738003.1">
    <property type="nucleotide sequence ID" value="XM_003737955.1"/>
</dbReference>
<evidence type="ECO:0000256" key="5">
    <source>
        <dbReference type="SAM" id="MobiDB-lite"/>
    </source>
</evidence>
<feature type="coiled-coil region" evidence="4">
    <location>
        <begin position="33"/>
        <end position="107"/>
    </location>
</feature>
<dbReference type="InterPro" id="IPR047225">
    <property type="entry name" value="PH_GRAF"/>
</dbReference>
<dbReference type="InterPro" id="IPR004148">
    <property type="entry name" value="BAR_dom"/>
</dbReference>
<keyword evidence="1 3" id="KW-0728">SH3 domain</keyword>
<dbReference type="Pfam" id="PF00169">
    <property type="entry name" value="PH"/>
    <property type="match status" value="1"/>
</dbReference>
<feature type="compositionally biased region" description="Polar residues" evidence="5">
    <location>
        <begin position="736"/>
        <end position="753"/>
    </location>
</feature>
<dbReference type="GO" id="GO:0005096">
    <property type="term" value="F:GTPase activator activity"/>
    <property type="evidence" value="ECO:0007669"/>
    <property type="project" value="UniProtKB-KW"/>
</dbReference>